<evidence type="ECO:0000256" key="2">
    <source>
        <dbReference type="SAM" id="MobiDB-lite"/>
    </source>
</evidence>
<gene>
    <name evidence="5" type="primary">LOC107107603</name>
</gene>
<dbReference type="PROSITE" id="PS50804">
    <property type="entry name" value="SCAN_BOX"/>
    <property type="match status" value="1"/>
</dbReference>
<keyword evidence="4" id="KW-1185">Reference proteome</keyword>
<dbReference type="PANTHER" id="PTHR45935">
    <property type="entry name" value="PROTEIN ZBED8-RELATED"/>
    <property type="match status" value="1"/>
</dbReference>
<dbReference type="CDD" id="cd07936">
    <property type="entry name" value="SCAN"/>
    <property type="match status" value="1"/>
</dbReference>
<sequence>MSCAGTVRSLCRVSPHQVKEEPEEGLAEQWEAQWQEFLMTAESPLSDGAIPQLPEKPTPWDNAKAFLAAFEQVAEACRWPRDEWATRLLPALSGEVEQAFNSLEARDKEDYEKVKAAILRGDTICREKLRQRFRHFCYREADGPRGTYGQLQELCRRWLKVERHSKEQILELLILERFLTILPPEIQRWVRDRGPETCFQAVALAEEFMLRQPPVPLEEMAGSEAGQVPSESVQRHPSMGIKEEEDGETSLLDLVWYSLFGKIKAPLNGLVLVPPM</sequence>
<dbReference type="SMART" id="SM00431">
    <property type="entry name" value="SCAN"/>
    <property type="match status" value="1"/>
</dbReference>
<evidence type="ECO:0000313" key="4">
    <source>
        <dbReference type="Proteomes" id="UP000694871"/>
    </source>
</evidence>
<evidence type="ECO:0000313" key="5">
    <source>
        <dbReference type="RefSeq" id="XP_015263397.1"/>
    </source>
</evidence>
<dbReference type="Gene3D" id="1.10.4020.10">
    <property type="entry name" value="DNA breaking-rejoining enzymes"/>
    <property type="match status" value="1"/>
</dbReference>
<proteinExistence type="predicted"/>
<dbReference type="Proteomes" id="UP000694871">
    <property type="component" value="Unplaced"/>
</dbReference>
<feature type="region of interest" description="Disordered" evidence="2">
    <location>
        <begin position="221"/>
        <end position="242"/>
    </location>
</feature>
<dbReference type="SUPFAM" id="SSF47353">
    <property type="entry name" value="Retrovirus capsid dimerization domain-like"/>
    <property type="match status" value="1"/>
</dbReference>
<accession>A0ABM1JPL0</accession>
<dbReference type="InterPro" id="IPR050916">
    <property type="entry name" value="SCAN-C2H2_zinc_finger"/>
</dbReference>
<evidence type="ECO:0000256" key="1">
    <source>
        <dbReference type="ARBA" id="ARBA00023242"/>
    </source>
</evidence>
<organism evidence="4 5">
    <name type="scientific">Gekko japonicus</name>
    <name type="common">Schlegel's Japanese gecko</name>
    <dbReference type="NCBI Taxonomy" id="146911"/>
    <lineage>
        <taxon>Eukaryota</taxon>
        <taxon>Metazoa</taxon>
        <taxon>Chordata</taxon>
        <taxon>Craniata</taxon>
        <taxon>Vertebrata</taxon>
        <taxon>Euteleostomi</taxon>
        <taxon>Lepidosauria</taxon>
        <taxon>Squamata</taxon>
        <taxon>Bifurcata</taxon>
        <taxon>Gekkota</taxon>
        <taxon>Gekkonidae</taxon>
        <taxon>Gekkoninae</taxon>
        <taxon>Gekko</taxon>
    </lineage>
</organism>
<keyword evidence="1" id="KW-0539">Nucleus</keyword>
<dbReference type="InterPro" id="IPR038269">
    <property type="entry name" value="SCAN_sf"/>
</dbReference>
<dbReference type="PANTHER" id="PTHR45935:SF15">
    <property type="entry name" value="SCAN BOX DOMAIN-CONTAINING PROTEIN"/>
    <property type="match status" value="1"/>
</dbReference>
<evidence type="ECO:0000259" key="3">
    <source>
        <dbReference type="PROSITE" id="PS50804"/>
    </source>
</evidence>
<dbReference type="GeneID" id="107107603"/>
<dbReference type="InterPro" id="IPR003309">
    <property type="entry name" value="SCAN_dom"/>
</dbReference>
<dbReference type="RefSeq" id="XP_015263397.1">
    <property type="nucleotide sequence ID" value="XM_015407911.1"/>
</dbReference>
<name>A0ABM1JPL0_GEKJA</name>
<feature type="domain" description="SCAN box" evidence="3">
    <location>
        <begin position="130"/>
        <end position="208"/>
    </location>
</feature>
<reference evidence="5" key="1">
    <citation type="submission" date="2025-08" db="UniProtKB">
        <authorList>
            <consortium name="RefSeq"/>
        </authorList>
    </citation>
    <scope>IDENTIFICATION</scope>
</reference>
<protein>
    <submittedName>
        <fullName evidence="5">SCAN domain-containing protein 3-like</fullName>
    </submittedName>
</protein>
<dbReference type="Pfam" id="PF02023">
    <property type="entry name" value="SCAN"/>
    <property type="match status" value="1"/>
</dbReference>